<comment type="caution">
    <text evidence="3">The sequence shown here is derived from an EMBL/GenBank/DDBJ whole genome shotgun (WGS) entry which is preliminary data.</text>
</comment>
<keyword evidence="2" id="KW-0472">Membrane</keyword>
<keyword evidence="2" id="KW-1133">Transmembrane helix</keyword>
<evidence type="ECO:0000313" key="4">
    <source>
        <dbReference type="Proteomes" id="UP000295293"/>
    </source>
</evidence>
<evidence type="ECO:0000256" key="2">
    <source>
        <dbReference type="SAM" id="Phobius"/>
    </source>
</evidence>
<feature type="region of interest" description="Disordered" evidence="1">
    <location>
        <begin position="1"/>
        <end position="31"/>
    </location>
</feature>
<organism evidence="3 4">
    <name type="scientific">Tahibacter aquaticus</name>
    <dbReference type="NCBI Taxonomy" id="520092"/>
    <lineage>
        <taxon>Bacteria</taxon>
        <taxon>Pseudomonadati</taxon>
        <taxon>Pseudomonadota</taxon>
        <taxon>Gammaproteobacteria</taxon>
        <taxon>Lysobacterales</taxon>
        <taxon>Rhodanobacteraceae</taxon>
        <taxon>Tahibacter</taxon>
    </lineage>
</organism>
<accession>A0A4R6YUF2</accession>
<reference evidence="3 4" key="1">
    <citation type="submission" date="2019-03" db="EMBL/GenBank/DDBJ databases">
        <title>Genomic Encyclopedia of Type Strains, Phase IV (KMG-IV): sequencing the most valuable type-strain genomes for metagenomic binning, comparative biology and taxonomic classification.</title>
        <authorList>
            <person name="Goeker M."/>
        </authorList>
    </citation>
    <scope>NUCLEOTIDE SEQUENCE [LARGE SCALE GENOMIC DNA]</scope>
    <source>
        <strain evidence="3 4">DSM 21667</strain>
    </source>
</reference>
<gene>
    <name evidence="3" type="ORF">DFR29_109127</name>
</gene>
<feature type="transmembrane region" description="Helical" evidence="2">
    <location>
        <begin position="35"/>
        <end position="55"/>
    </location>
</feature>
<protein>
    <submittedName>
        <fullName evidence="3">Uncharacterized protein</fullName>
    </submittedName>
</protein>
<evidence type="ECO:0000313" key="3">
    <source>
        <dbReference type="EMBL" id="TDR42071.1"/>
    </source>
</evidence>
<dbReference type="AlphaFoldDB" id="A0A4R6YUF2"/>
<feature type="compositionally biased region" description="Basic and acidic residues" evidence="1">
    <location>
        <begin position="11"/>
        <end position="31"/>
    </location>
</feature>
<proteinExistence type="predicted"/>
<name>A0A4R6YUF2_9GAMM</name>
<keyword evidence="4" id="KW-1185">Reference proteome</keyword>
<dbReference type="EMBL" id="SNZH01000009">
    <property type="protein sequence ID" value="TDR42071.1"/>
    <property type="molecule type" value="Genomic_DNA"/>
</dbReference>
<feature type="region of interest" description="Disordered" evidence="1">
    <location>
        <begin position="121"/>
        <end position="146"/>
    </location>
</feature>
<sequence length="146" mass="14967">MSTAPLQGAGDRPRFGKESARRANAAHEEKTRRRALVRSAAGIVLGVLVLAGTAVGDAAKSRFEPLMGPKFREAALDRATPAGIALLEQFMIEHAGELRALMPAPDATSAVAVVAAESARERRAGTKSAASAEPVSSRIAGAGAPA</sequence>
<keyword evidence="2" id="KW-0812">Transmembrane</keyword>
<dbReference type="Proteomes" id="UP000295293">
    <property type="component" value="Unassembled WGS sequence"/>
</dbReference>
<evidence type="ECO:0000256" key="1">
    <source>
        <dbReference type="SAM" id="MobiDB-lite"/>
    </source>
</evidence>